<proteinExistence type="predicted"/>
<dbReference type="EMBL" id="UINC01000366">
    <property type="protein sequence ID" value="SUZ54067.1"/>
    <property type="molecule type" value="Genomic_DNA"/>
</dbReference>
<dbReference type="AlphaFoldDB" id="A0A381NHP8"/>
<feature type="domain" description="VTT" evidence="2">
    <location>
        <begin position="57"/>
        <end position="164"/>
    </location>
</feature>
<dbReference type="PANTHER" id="PTHR42709">
    <property type="entry name" value="ALKALINE PHOSPHATASE LIKE PROTEIN"/>
    <property type="match status" value="1"/>
</dbReference>
<evidence type="ECO:0000313" key="3">
    <source>
        <dbReference type="EMBL" id="SUZ54067.1"/>
    </source>
</evidence>
<protein>
    <recommendedName>
        <fullName evidence="2">VTT domain-containing protein</fullName>
    </recommendedName>
</protein>
<evidence type="ECO:0000256" key="1">
    <source>
        <dbReference type="SAM" id="Phobius"/>
    </source>
</evidence>
<gene>
    <name evidence="3" type="ORF">METZ01_LOCUS6921</name>
</gene>
<feature type="transmembrane region" description="Helical" evidence="1">
    <location>
        <begin position="112"/>
        <end position="133"/>
    </location>
</feature>
<keyword evidence="1" id="KW-0812">Transmembrane</keyword>
<dbReference type="Pfam" id="PF09335">
    <property type="entry name" value="VTT_dom"/>
    <property type="match status" value="1"/>
</dbReference>
<feature type="transmembrane region" description="Helical" evidence="1">
    <location>
        <begin position="61"/>
        <end position="80"/>
    </location>
</feature>
<feature type="non-terminal residue" evidence="3">
    <location>
        <position position="1"/>
    </location>
</feature>
<name>A0A381NHP8_9ZZZZ</name>
<sequence>VRVVLPAVIAIALVSYTLGQEILAGRSPSLSSFALIHFAGYLFFLLMPVEALVPIYQAEGHAGATLILIAVSTAIAGEVIDYCIGRAVSDRVIHNLIGEMRYMRFKGSIKKWGGWAILFFNLFPLSSSVLSLVAGMMRYSARRALLYSVAGLTLKYVTIVYLFDLVSSWMA</sequence>
<feature type="transmembrane region" description="Helical" evidence="1">
    <location>
        <begin position="29"/>
        <end position="49"/>
    </location>
</feature>
<dbReference type="InterPro" id="IPR051311">
    <property type="entry name" value="DedA_domain"/>
</dbReference>
<feature type="transmembrane region" description="Helical" evidence="1">
    <location>
        <begin position="145"/>
        <end position="163"/>
    </location>
</feature>
<keyword evidence="1" id="KW-1133">Transmembrane helix</keyword>
<keyword evidence="1" id="KW-0472">Membrane</keyword>
<accession>A0A381NHP8</accession>
<organism evidence="3">
    <name type="scientific">marine metagenome</name>
    <dbReference type="NCBI Taxonomy" id="408172"/>
    <lineage>
        <taxon>unclassified sequences</taxon>
        <taxon>metagenomes</taxon>
        <taxon>ecological metagenomes</taxon>
    </lineage>
</organism>
<reference evidence="3" key="1">
    <citation type="submission" date="2018-05" db="EMBL/GenBank/DDBJ databases">
        <authorList>
            <person name="Lanie J.A."/>
            <person name="Ng W.-L."/>
            <person name="Kazmierczak K.M."/>
            <person name="Andrzejewski T.M."/>
            <person name="Davidsen T.M."/>
            <person name="Wayne K.J."/>
            <person name="Tettelin H."/>
            <person name="Glass J.I."/>
            <person name="Rusch D."/>
            <person name="Podicherti R."/>
            <person name="Tsui H.-C.T."/>
            <person name="Winkler M.E."/>
        </authorList>
    </citation>
    <scope>NUCLEOTIDE SEQUENCE</scope>
</reference>
<evidence type="ECO:0000259" key="2">
    <source>
        <dbReference type="Pfam" id="PF09335"/>
    </source>
</evidence>
<dbReference type="InterPro" id="IPR032816">
    <property type="entry name" value="VTT_dom"/>
</dbReference>